<dbReference type="InterPro" id="IPR003961">
    <property type="entry name" value="FN3_dom"/>
</dbReference>
<dbReference type="SUPFAM" id="SSF49265">
    <property type="entry name" value="Fibronectin type III"/>
    <property type="match status" value="1"/>
</dbReference>
<sequence length="538" mass="58244">MYLTPYQKRQIKIVAALVIGIPLTIFAVYQGVRYLSRAGAEAVPKDVVVTNLTTNSLTVTWFTDTPADGYVVPVLNGVEQSPVRDKRGGGNRTSHYVELRSLEPNTKYSFVIVSGGTKYTNSGGNNYEFTTAPVGADTPIPNPIHGSVTGISNDDVIIYVFPKNNSAYPVSTTIPSGGNWIVDLSSFRKISDKSMLRITDDTELVLLAKNTTGKGALLEGAYSSLFDSNGKLNQTLSLRIEDISDLISFFPNESKMGATQASTPTPSPSPTPTPTPTPTPEPDDEDIDIDTNYQIVHDLRWIDMVTGDAQASLDSGESTILITNLTDVGFTVIWRSPQKVEGYIKYGTSKTALTEESWDVRDGLSSRNTYYAHAVDTARLDPNTTYYFEVYSGETKYNNSGNMYSVTTFSTLGSPPPFETKSGSISNATNPGDWILVGKIVDDDDAGTSGSSRYLSTVPDDNGNWILTLGDARSEDGSSYFSFSNSDILSIYLLGDSKKLFDNKISLSEIPIDASLVGGGVSVSKVKLLSDYGIVNIK</sequence>
<proteinExistence type="predicted"/>
<dbReference type="InterPro" id="IPR036116">
    <property type="entry name" value="FN3_sf"/>
</dbReference>
<feature type="domain" description="Fibronectin type-III" evidence="3">
    <location>
        <begin position="43"/>
        <end position="134"/>
    </location>
</feature>
<evidence type="ECO:0000256" key="1">
    <source>
        <dbReference type="SAM" id="MobiDB-lite"/>
    </source>
</evidence>
<accession>A0A2N2F2V4</accession>
<protein>
    <recommendedName>
        <fullName evidence="3">Fibronectin type-III domain-containing protein</fullName>
    </recommendedName>
</protein>
<dbReference type="Gene3D" id="2.60.40.380">
    <property type="entry name" value="Purple acid phosphatase-like, N-terminal"/>
    <property type="match status" value="1"/>
</dbReference>
<feature type="compositionally biased region" description="Pro residues" evidence="1">
    <location>
        <begin position="265"/>
        <end position="280"/>
    </location>
</feature>
<keyword evidence="2" id="KW-0472">Membrane</keyword>
<feature type="transmembrane region" description="Helical" evidence="2">
    <location>
        <begin position="12"/>
        <end position="32"/>
    </location>
</feature>
<feature type="region of interest" description="Disordered" evidence="1">
    <location>
        <begin position="256"/>
        <end position="287"/>
    </location>
</feature>
<evidence type="ECO:0000259" key="3">
    <source>
        <dbReference type="PROSITE" id="PS50853"/>
    </source>
</evidence>
<dbReference type="PROSITE" id="PS50853">
    <property type="entry name" value="FN3"/>
    <property type="match status" value="1"/>
</dbReference>
<dbReference type="Pfam" id="PF00041">
    <property type="entry name" value="fn3"/>
    <property type="match status" value="1"/>
</dbReference>
<organism evidence="4 5">
    <name type="scientific">Candidatus Dojkabacteria bacterium HGW-Dojkabacteria-1</name>
    <dbReference type="NCBI Taxonomy" id="2013761"/>
    <lineage>
        <taxon>Bacteria</taxon>
        <taxon>Candidatus Dojkabacteria</taxon>
    </lineage>
</organism>
<evidence type="ECO:0000313" key="4">
    <source>
        <dbReference type="EMBL" id="PKN02541.1"/>
    </source>
</evidence>
<dbReference type="SMART" id="SM00060">
    <property type="entry name" value="FN3"/>
    <property type="match status" value="2"/>
</dbReference>
<name>A0A2N2F2V4_9BACT</name>
<evidence type="ECO:0000313" key="5">
    <source>
        <dbReference type="Proteomes" id="UP000233417"/>
    </source>
</evidence>
<gene>
    <name evidence="4" type="ORF">CVU76_00665</name>
</gene>
<dbReference type="CDD" id="cd00063">
    <property type="entry name" value="FN3"/>
    <property type="match status" value="1"/>
</dbReference>
<dbReference type="Proteomes" id="UP000233417">
    <property type="component" value="Unassembled WGS sequence"/>
</dbReference>
<reference evidence="4 5" key="1">
    <citation type="journal article" date="2017" name="ISME J.">
        <title>Potential for microbial H2 and metal transformations associated with novel bacteria and archaea in deep terrestrial subsurface sediments.</title>
        <authorList>
            <person name="Hernsdorf A.W."/>
            <person name="Amano Y."/>
            <person name="Miyakawa K."/>
            <person name="Ise K."/>
            <person name="Suzuki Y."/>
            <person name="Anantharaman K."/>
            <person name="Probst A."/>
            <person name="Burstein D."/>
            <person name="Thomas B.C."/>
            <person name="Banfield J.F."/>
        </authorList>
    </citation>
    <scope>NUCLEOTIDE SEQUENCE [LARGE SCALE GENOMIC DNA]</scope>
    <source>
        <strain evidence="4">HGW-Dojkabacteria-1</strain>
    </source>
</reference>
<keyword evidence="2" id="KW-1133">Transmembrane helix</keyword>
<dbReference type="InterPro" id="IPR013783">
    <property type="entry name" value="Ig-like_fold"/>
</dbReference>
<dbReference type="AlphaFoldDB" id="A0A2N2F2V4"/>
<evidence type="ECO:0000256" key="2">
    <source>
        <dbReference type="SAM" id="Phobius"/>
    </source>
</evidence>
<dbReference type="EMBL" id="PHAO01000001">
    <property type="protein sequence ID" value="PKN02541.1"/>
    <property type="molecule type" value="Genomic_DNA"/>
</dbReference>
<keyword evidence="2" id="KW-0812">Transmembrane</keyword>
<comment type="caution">
    <text evidence="4">The sequence shown here is derived from an EMBL/GenBank/DDBJ whole genome shotgun (WGS) entry which is preliminary data.</text>
</comment>
<dbReference type="Gene3D" id="2.60.40.10">
    <property type="entry name" value="Immunoglobulins"/>
    <property type="match status" value="1"/>
</dbReference>